<dbReference type="InterPro" id="IPR050313">
    <property type="entry name" value="Carb_Metab_HTH_regulators"/>
</dbReference>
<dbReference type="Proteomes" id="UP000181884">
    <property type="component" value="Unassembled WGS sequence"/>
</dbReference>
<keyword evidence="3" id="KW-0175">Coiled coil</keyword>
<dbReference type="AlphaFoldDB" id="A0A1L8RIW1"/>
<dbReference type="InterPro" id="IPR037171">
    <property type="entry name" value="NagB/RpiA_transferase-like"/>
</dbReference>
<dbReference type="InterPro" id="IPR036390">
    <property type="entry name" value="WH_DNA-bd_sf"/>
</dbReference>
<dbReference type="Pfam" id="PF00455">
    <property type="entry name" value="DeoRC"/>
    <property type="match status" value="1"/>
</dbReference>
<dbReference type="SMART" id="SM00420">
    <property type="entry name" value="HTH_DEOR"/>
    <property type="match status" value="1"/>
</dbReference>
<sequence>MQLLDAQQVIKSQELIERLDASESTIRRDLQELEDEGLLERVHGGAKRIIQLGQEYNMQEKSIKNIQEKKKIAKYAASLLREGDIIYLDAGTTTYEMIPYLPTFELKVITNSVDHAVALTERGIDTIVLGGALKASTRAILGSSALEQLANYRFNKTFLGMNAAHLEFGYSTPDPEEAVLKRLASEHAAETFFLVDASKINNVSFTKVAAIDSGTLITTTLAPALHQAYIEKTKLKEIE</sequence>
<dbReference type="SUPFAM" id="SSF100950">
    <property type="entry name" value="NagB/RpiA/CoA transferase-like"/>
    <property type="match status" value="1"/>
</dbReference>
<evidence type="ECO:0000259" key="4">
    <source>
        <dbReference type="PROSITE" id="PS51000"/>
    </source>
</evidence>
<name>A0A1L8RIW1_9ENTE</name>
<dbReference type="STRING" id="214095.RU97_GL001225"/>
<keyword evidence="1" id="KW-0805">Transcription regulation</keyword>
<feature type="domain" description="HTH deoR-type" evidence="4">
    <location>
        <begin position="1"/>
        <end position="48"/>
    </location>
</feature>
<dbReference type="Gene3D" id="1.10.10.10">
    <property type="entry name" value="Winged helix-like DNA-binding domain superfamily/Winged helix DNA-binding domain"/>
    <property type="match status" value="1"/>
</dbReference>
<protein>
    <submittedName>
        <fullName evidence="5">DeoR family transcriptional regulator</fullName>
    </submittedName>
</protein>
<evidence type="ECO:0000313" key="6">
    <source>
        <dbReference type="Proteomes" id="UP000181884"/>
    </source>
</evidence>
<dbReference type="GO" id="GO:0003700">
    <property type="term" value="F:DNA-binding transcription factor activity"/>
    <property type="evidence" value="ECO:0007669"/>
    <property type="project" value="InterPro"/>
</dbReference>
<accession>A0A1L8RIW1</accession>
<keyword evidence="6" id="KW-1185">Reference proteome</keyword>
<dbReference type="PANTHER" id="PTHR30363:SF56">
    <property type="entry name" value="TRANSCRIPTIONAL REGULATOR, DEOR FAMILY"/>
    <property type="match status" value="1"/>
</dbReference>
<evidence type="ECO:0000256" key="3">
    <source>
        <dbReference type="SAM" id="Coils"/>
    </source>
</evidence>
<dbReference type="PRINTS" id="PR00037">
    <property type="entry name" value="HTHLACR"/>
</dbReference>
<feature type="coiled-coil region" evidence="3">
    <location>
        <begin position="16"/>
        <end position="69"/>
    </location>
</feature>
<evidence type="ECO:0000313" key="5">
    <source>
        <dbReference type="EMBL" id="OJG19654.1"/>
    </source>
</evidence>
<comment type="caution">
    <text evidence="5">The sequence shown here is derived from an EMBL/GenBank/DDBJ whole genome shotgun (WGS) entry which is preliminary data.</text>
</comment>
<reference evidence="5 6" key="1">
    <citation type="submission" date="2014-12" db="EMBL/GenBank/DDBJ databases">
        <title>Draft genome sequences of 29 type strains of Enterococci.</title>
        <authorList>
            <person name="Zhong Z."/>
            <person name="Sun Z."/>
            <person name="Liu W."/>
            <person name="Zhang W."/>
            <person name="Zhang H."/>
        </authorList>
    </citation>
    <scope>NUCLEOTIDE SEQUENCE [LARGE SCALE GENOMIC DNA]</scope>
    <source>
        <strain evidence="5 6">DSM 17029</strain>
    </source>
</reference>
<dbReference type="SMART" id="SM01134">
    <property type="entry name" value="DeoRC"/>
    <property type="match status" value="1"/>
</dbReference>
<keyword evidence="2" id="KW-0804">Transcription</keyword>
<dbReference type="EMBL" id="JXKH01000002">
    <property type="protein sequence ID" value="OJG19654.1"/>
    <property type="molecule type" value="Genomic_DNA"/>
</dbReference>
<gene>
    <name evidence="5" type="ORF">RU97_GL001225</name>
</gene>
<dbReference type="PANTHER" id="PTHR30363">
    <property type="entry name" value="HTH-TYPE TRANSCRIPTIONAL REGULATOR SRLR-RELATED"/>
    <property type="match status" value="1"/>
</dbReference>
<dbReference type="SUPFAM" id="SSF46785">
    <property type="entry name" value="Winged helix' DNA-binding domain"/>
    <property type="match status" value="1"/>
</dbReference>
<dbReference type="InterPro" id="IPR001034">
    <property type="entry name" value="DeoR_HTH"/>
</dbReference>
<dbReference type="PROSITE" id="PS51000">
    <property type="entry name" value="HTH_DEOR_2"/>
    <property type="match status" value="1"/>
</dbReference>
<evidence type="ECO:0000256" key="1">
    <source>
        <dbReference type="ARBA" id="ARBA00023015"/>
    </source>
</evidence>
<dbReference type="InterPro" id="IPR014036">
    <property type="entry name" value="DeoR-like_C"/>
</dbReference>
<evidence type="ECO:0000256" key="2">
    <source>
        <dbReference type="ARBA" id="ARBA00023163"/>
    </source>
</evidence>
<dbReference type="Gene3D" id="3.40.50.1360">
    <property type="match status" value="1"/>
</dbReference>
<dbReference type="Pfam" id="PF08220">
    <property type="entry name" value="HTH_DeoR"/>
    <property type="match status" value="1"/>
</dbReference>
<organism evidence="5 6">
    <name type="scientific">Enterococcus canis</name>
    <dbReference type="NCBI Taxonomy" id="214095"/>
    <lineage>
        <taxon>Bacteria</taxon>
        <taxon>Bacillati</taxon>
        <taxon>Bacillota</taxon>
        <taxon>Bacilli</taxon>
        <taxon>Lactobacillales</taxon>
        <taxon>Enterococcaceae</taxon>
        <taxon>Enterococcus</taxon>
    </lineage>
</organism>
<proteinExistence type="predicted"/>
<dbReference type="InterPro" id="IPR036388">
    <property type="entry name" value="WH-like_DNA-bd_sf"/>
</dbReference>